<dbReference type="GO" id="GO:0046168">
    <property type="term" value="P:glycerol-3-phosphate catabolic process"/>
    <property type="evidence" value="ECO:0007669"/>
    <property type="project" value="UniProtKB-UniRule"/>
</dbReference>
<accession>A0A1Y1IRI1</accession>
<feature type="compositionally biased region" description="Basic and acidic residues" evidence="16">
    <location>
        <begin position="161"/>
        <end position="174"/>
    </location>
</feature>
<keyword evidence="4" id="KW-0444">Lipid biosynthesis</keyword>
<dbReference type="GO" id="GO:0006072">
    <property type="term" value="P:glycerol-3-phosphate metabolic process"/>
    <property type="evidence" value="ECO:0000318"/>
    <property type="project" value="GO_Central"/>
</dbReference>
<name>A0A1Y1IRI1_KLENI</name>
<comment type="subcellular location">
    <subcellularLocation>
        <location evidence="1">Plastid</location>
        <location evidence="1">Chloroplast</location>
    </subcellularLocation>
</comment>
<dbReference type="InterPro" id="IPR008927">
    <property type="entry name" value="6-PGluconate_DH-like_C_sf"/>
</dbReference>
<evidence type="ECO:0000256" key="9">
    <source>
        <dbReference type="ARBA" id="ARBA00023027"/>
    </source>
</evidence>
<reference evidence="19 20" key="1">
    <citation type="journal article" date="2014" name="Nat. Commun.">
        <title>Klebsormidium flaccidum genome reveals primary factors for plant terrestrial adaptation.</title>
        <authorList>
            <person name="Hori K."/>
            <person name="Maruyama F."/>
            <person name="Fujisawa T."/>
            <person name="Togashi T."/>
            <person name="Yamamoto N."/>
            <person name="Seo M."/>
            <person name="Sato S."/>
            <person name="Yamada T."/>
            <person name="Mori H."/>
            <person name="Tajima N."/>
            <person name="Moriyama T."/>
            <person name="Ikeuchi M."/>
            <person name="Watanabe M."/>
            <person name="Wada H."/>
            <person name="Kobayashi K."/>
            <person name="Saito M."/>
            <person name="Masuda T."/>
            <person name="Sasaki-Sekimoto Y."/>
            <person name="Mashiguchi K."/>
            <person name="Awai K."/>
            <person name="Shimojima M."/>
            <person name="Masuda S."/>
            <person name="Iwai M."/>
            <person name="Nobusawa T."/>
            <person name="Narise T."/>
            <person name="Kondo S."/>
            <person name="Saito H."/>
            <person name="Sato R."/>
            <person name="Murakawa M."/>
            <person name="Ihara Y."/>
            <person name="Oshima-Yamada Y."/>
            <person name="Ohtaka K."/>
            <person name="Satoh M."/>
            <person name="Sonobe K."/>
            <person name="Ishii M."/>
            <person name="Ohtani R."/>
            <person name="Kanamori-Sato M."/>
            <person name="Honoki R."/>
            <person name="Miyazaki D."/>
            <person name="Mochizuki H."/>
            <person name="Umetsu J."/>
            <person name="Higashi K."/>
            <person name="Shibata D."/>
            <person name="Kamiya Y."/>
            <person name="Sato N."/>
            <person name="Nakamura Y."/>
            <person name="Tabata S."/>
            <person name="Ida S."/>
            <person name="Kurokawa K."/>
            <person name="Ohta H."/>
        </authorList>
    </citation>
    <scope>NUCLEOTIDE SEQUENCE [LARGE SCALE GENOMIC DNA]</scope>
    <source>
        <strain evidence="19 20">NIES-2285</strain>
    </source>
</reference>
<keyword evidence="6" id="KW-0934">Plastid</keyword>
<evidence type="ECO:0000256" key="6">
    <source>
        <dbReference type="ARBA" id="ARBA00022640"/>
    </source>
</evidence>
<dbReference type="SUPFAM" id="SSF51735">
    <property type="entry name" value="NAD(P)-binding Rossmann-fold domains"/>
    <property type="match status" value="1"/>
</dbReference>
<feature type="compositionally biased region" description="Basic and acidic residues" evidence="16">
    <location>
        <begin position="210"/>
        <end position="221"/>
    </location>
</feature>
<dbReference type="InterPro" id="IPR011128">
    <property type="entry name" value="G3P_DH_NAD-dep_N"/>
</dbReference>
<evidence type="ECO:0000256" key="12">
    <source>
        <dbReference type="ARBA" id="ARBA00037925"/>
    </source>
</evidence>
<keyword evidence="10" id="KW-0443">Lipid metabolism</keyword>
<keyword evidence="20" id="KW-1185">Reference proteome</keyword>
<dbReference type="PRINTS" id="PR00077">
    <property type="entry name" value="GPDHDRGNASE"/>
</dbReference>
<dbReference type="EMBL" id="DF237700">
    <property type="protein sequence ID" value="GAQ91247.1"/>
    <property type="molecule type" value="Genomic_DNA"/>
</dbReference>
<gene>
    <name evidence="19" type="ORF">KFL_007510040</name>
</gene>
<evidence type="ECO:0000313" key="20">
    <source>
        <dbReference type="Proteomes" id="UP000054558"/>
    </source>
</evidence>
<dbReference type="GO" id="GO:0009507">
    <property type="term" value="C:chloroplast"/>
    <property type="evidence" value="ECO:0007669"/>
    <property type="project" value="UniProtKB-SubCell"/>
</dbReference>
<dbReference type="InterPro" id="IPR036291">
    <property type="entry name" value="NAD(P)-bd_dom_sf"/>
</dbReference>
<feature type="region of interest" description="Disordered" evidence="16">
    <location>
        <begin position="57"/>
        <end position="76"/>
    </location>
</feature>
<dbReference type="Gene3D" id="3.40.50.720">
    <property type="entry name" value="NAD(P)-binding Rossmann-like Domain"/>
    <property type="match status" value="1"/>
</dbReference>
<evidence type="ECO:0000259" key="18">
    <source>
        <dbReference type="Pfam" id="PF07479"/>
    </source>
</evidence>
<protein>
    <recommendedName>
        <fullName evidence="15">Glycerol-3-phosphate dehydrogenase [NAD(+)]</fullName>
        <ecNumber evidence="15">1.1.1.8</ecNumber>
    </recommendedName>
</protein>
<dbReference type="Pfam" id="PF07479">
    <property type="entry name" value="NAD_Gly3P_dh_C"/>
    <property type="match status" value="1"/>
</dbReference>
<dbReference type="GO" id="GO:0047952">
    <property type="term" value="F:glycerol-3-phosphate dehydrogenase [NAD(P)+] activity"/>
    <property type="evidence" value="ECO:0000318"/>
    <property type="project" value="GO_Central"/>
</dbReference>
<evidence type="ECO:0000256" key="13">
    <source>
        <dbReference type="ARBA" id="ARBA00048683"/>
    </source>
</evidence>
<comment type="pathway">
    <text evidence="2">Lipid metabolism.</text>
</comment>
<evidence type="ECO:0000256" key="1">
    <source>
        <dbReference type="ARBA" id="ARBA00004229"/>
    </source>
</evidence>
<feature type="domain" description="Glycerol-3-phosphate dehydrogenase NAD-dependent N-terminal" evidence="17">
    <location>
        <begin position="253"/>
        <end position="412"/>
    </location>
</feature>
<dbReference type="GO" id="GO:0005975">
    <property type="term" value="P:carbohydrate metabolic process"/>
    <property type="evidence" value="ECO:0007669"/>
    <property type="project" value="InterPro"/>
</dbReference>
<evidence type="ECO:0000256" key="3">
    <source>
        <dbReference type="ARBA" id="ARBA00011009"/>
    </source>
</evidence>
<evidence type="ECO:0000256" key="4">
    <source>
        <dbReference type="ARBA" id="ARBA00022516"/>
    </source>
</evidence>
<keyword evidence="8 14" id="KW-0560">Oxidoreductase</keyword>
<dbReference type="GO" id="GO:0005829">
    <property type="term" value="C:cytosol"/>
    <property type="evidence" value="ECO:0000318"/>
    <property type="project" value="GO_Central"/>
</dbReference>
<evidence type="ECO:0000256" key="15">
    <source>
        <dbReference type="RuleBase" id="RU361243"/>
    </source>
</evidence>
<keyword evidence="9 14" id="KW-0520">NAD</keyword>
<evidence type="ECO:0000256" key="5">
    <source>
        <dbReference type="ARBA" id="ARBA00022528"/>
    </source>
</evidence>
<sequence length="584" mass="61442">MFKLRHGTCPRLLRHWAEGVRDAGKAPRSSVQDGGRHGGTSNLSGTLLIDISEQTATTQGGMSEGAGQQDQSEPQRGEAFRIETVLHSGDQLRRGDAGAADSSAVDGEVGSREQEGGPLPAASEHHQEQRGSVVTLESVSACAGDGPESYGETSEGTASSKLERTDSAVHKSSECSEPGGLDQRQAETSQGQEMSGPSESSGEPPAGGPEESKERSRDSKHVTAAWETLVRWGRFWRNLHKGDVTDALTRTSKICVFGGGSFGTAMAVMLARNKASLDVVMLVRDPQLVASINSNHLNTRYMPNHPLPPNVRATTDPAEAIEGAQYAIHAVPVQQSAAFLKSIALLIPASLPIVSVSKGLEVSTLETMAELIPRALGRKGHPVAVLSGPSFSVELMDKKPTGLVAASRDPELARACQQLLASKYLRINTTRDVLGVEMAGALKNVLAIAAGIVEGMGLGNNCMAALVAQGCAEIRWLAEKMGAKPATLAGLSGTGDIMLTCFVSLSRNRSVGVRLGSGEKLDDILASMSQVAEGVATAGAVIALARKYRVSMPVLTAVARILENELTPKKAVLELMSLPQVEEV</sequence>
<feature type="region of interest" description="Disordered" evidence="16">
    <location>
        <begin position="20"/>
        <end position="44"/>
    </location>
</feature>
<dbReference type="OMA" id="CKYFPDH"/>
<dbReference type="FunFam" id="1.10.1040.10:FF:000031">
    <property type="entry name" value="Glycerol-3-phosphate dehydrogenase (NAD(P)(+))"/>
    <property type="match status" value="1"/>
</dbReference>
<evidence type="ECO:0000256" key="10">
    <source>
        <dbReference type="ARBA" id="ARBA00023098"/>
    </source>
</evidence>
<dbReference type="Pfam" id="PF01210">
    <property type="entry name" value="NAD_Gly3P_dh_N"/>
    <property type="match status" value="1"/>
</dbReference>
<evidence type="ECO:0000256" key="2">
    <source>
        <dbReference type="ARBA" id="ARBA00005189"/>
    </source>
</evidence>
<evidence type="ECO:0000259" key="17">
    <source>
        <dbReference type="Pfam" id="PF01210"/>
    </source>
</evidence>
<evidence type="ECO:0000256" key="7">
    <source>
        <dbReference type="ARBA" id="ARBA00022946"/>
    </source>
</evidence>
<comment type="pathway">
    <text evidence="11">Phospholipid metabolism.</text>
</comment>
<proteinExistence type="inferred from homology"/>
<dbReference type="AlphaFoldDB" id="A0A1Y1IRI1"/>
<feature type="compositionally biased region" description="Polar residues" evidence="16">
    <location>
        <begin position="151"/>
        <end position="160"/>
    </location>
</feature>
<comment type="catalytic activity">
    <reaction evidence="13 15">
        <text>sn-glycerol 3-phosphate + NAD(+) = dihydroxyacetone phosphate + NADH + H(+)</text>
        <dbReference type="Rhea" id="RHEA:11092"/>
        <dbReference type="ChEBI" id="CHEBI:15378"/>
        <dbReference type="ChEBI" id="CHEBI:57540"/>
        <dbReference type="ChEBI" id="CHEBI:57597"/>
        <dbReference type="ChEBI" id="CHEBI:57642"/>
        <dbReference type="ChEBI" id="CHEBI:57945"/>
        <dbReference type="EC" id="1.1.1.8"/>
    </reaction>
</comment>
<dbReference type="GO" id="GO:0006629">
    <property type="term" value="P:lipid metabolic process"/>
    <property type="evidence" value="ECO:0007669"/>
    <property type="project" value="UniProtKB-KW"/>
</dbReference>
<dbReference type="GO" id="GO:0051287">
    <property type="term" value="F:NAD binding"/>
    <property type="evidence" value="ECO:0007669"/>
    <property type="project" value="UniProtKB-UniRule"/>
</dbReference>
<dbReference type="STRING" id="105231.A0A1Y1IRI1"/>
<comment type="pathway">
    <text evidence="12">Membrane lipid metabolism; glycerophospholipid metabolism.</text>
</comment>
<feature type="compositionally biased region" description="Low complexity" evidence="16">
    <location>
        <begin position="195"/>
        <end position="204"/>
    </location>
</feature>
<organism evidence="19 20">
    <name type="scientific">Klebsormidium nitens</name>
    <name type="common">Green alga</name>
    <name type="synonym">Ulothrix nitens</name>
    <dbReference type="NCBI Taxonomy" id="105231"/>
    <lineage>
        <taxon>Eukaryota</taxon>
        <taxon>Viridiplantae</taxon>
        <taxon>Streptophyta</taxon>
        <taxon>Klebsormidiophyceae</taxon>
        <taxon>Klebsormidiales</taxon>
        <taxon>Klebsormidiaceae</taxon>
        <taxon>Klebsormidium</taxon>
    </lineage>
</organism>
<feature type="domain" description="Glycerol-3-phosphate dehydrogenase NAD-dependent C-terminal" evidence="18">
    <location>
        <begin position="432"/>
        <end position="572"/>
    </location>
</feature>
<dbReference type="PANTHER" id="PTHR11728:SF1">
    <property type="entry name" value="GLYCEROL-3-PHOSPHATE DEHYDROGENASE [NAD(+)] 2, CHLOROPLASTIC"/>
    <property type="match status" value="1"/>
</dbReference>
<evidence type="ECO:0000256" key="14">
    <source>
        <dbReference type="RuleBase" id="RU000437"/>
    </source>
</evidence>
<dbReference type="GO" id="GO:0141152">
    <property type="term" value="F:glycerol-3-phosphate dehydrogenase (NAD+) activity"/>
    <property type="evidence" value="ECO:0007669"/>
    <property type="project" value="UniProtKB-UniRule"/>
</dbReference>
<dbReference type="OrthoDB" id="10263760at2759"/>
<evidence type="ECO:0000256" key="16">
    <source>
        <dbReference type="SAM" id="MobiDB-lite"/>
    </source>
</evidence>
<keyword evidence="5" id="KW-0150">Chloroplast</keyword>
<dbReference type="Gene3D" id="1.10.1040.10">
    <property type="entry name" value="N-(1-d-carboxylethyl)-l-norvaline Dehydrogenase, domain 2"/>
    <property type="match status" value="1"/>
</dbReference>
<dbReference type="PANTHER" id="PTHR11728">
    <property type="entry name" value="GLYCEROL-3-PHOSPHATE DEHYDROGENASE"/>
    <property type="match status" value="1"/>
</dbReference>
<dbReference type="NCBIfam" id="NF000942">
    <property type="entry name" value="PRK00094.1-4"/>
    <property type="match status" value="1"/>
</dbReference>
<dbReference type="HAMAP" id="MF_00394">
    <property type="entry name" value="NAD_Glyc3P_dehydrog"/>
    <property type="match status" value="1"/>
</dbReference>
<keyword evidence="7" id="KW-0809">Transit peptide</keyword>
<evidence type="ECO:0000256" key="8">
    <source>
        <dbReference type="ARBA" id="ARBA00023002"/>
    </source>
</evidence>
<dbReference type="InterPro" id="IPR013328">
    <property type="entry name" value="6PGD_dom2"/>
</dbReference>
<dbReference type="InterPro" id="IPR006168">
    <property type="entry name" value="G3P_DH_NAD-dep"/>
</dbReference>
<dbReference type="SUPFAM" id="SSF48179">
    <property type="entry name" value="6-phosphogluconate dehydrogenase C-terminal domain-like"/>
    <property type="match status" value="1"/>
</dbReference>
<feature type="region of interest" description="Disordered" evidence="16">
    <location>
        <begin position="88"/>
        <end position="222"/>
    </location>
</feature>
<dbReference type="Proteomes" id="UP000054558">
    <property type="component" value="Unassembled WGS sequence"/>
</dbReference>
<dbReference type="PROSITE" id="PS00957">
    <property type="entry name" value="NAD_G3PDH"/>
    <property type="match status" value="1"/>
</dbReference>
<evidence type="ECO:0000313" key="19">
    <source>
        <dbReference type="EMBL" id="GAQ91247.1"/>
    </source>
</evidence>
<dbReference type="FunFam" id="3.40.50.720:FF:000019">
    <property type="entry name" value="Glycerol-3-phosphate dehydrogenase [NAD(P)+]"/>
    <property type="match status" value="1"/>
</dbReference>
<comment type="similarity">
    <text evidence="3 14">Belongs to the NAD-dependent glycerol-3-phosphate dehydrogenase family.</text>
</comment>
<dbReference type="NCBIfam" id="NF000940">
    <property type="entry name" value="PRK00094.1-2"/>
    <property type="match status" value="1"/>
</dbReference>
<feature type="compositionally biased region" description="Polar residues" evidence="16">
    <location>
        <begin position="57"/>
        <end position="72"/>
    </location>
</feature>
<dbReference type="EC" id="1.1.1.8" evidence="15"/>
<evidence type="ECO:0000256" key="11">
    <source>
        <dbReference type="ARBA" id="ARBA00025707"/>
    </source>
</evidence>
<dbReference type="InterPro" id="IPR006109">
    <property type="entry name" value="G3P_DH_NAD-dep_C"/>
</dbReference>